<evidence type="ECO:0000256" key="2">
    <source>
        <dbReference type="ARBA" id="ARBA00023268"/>
    </source>
</evidence>
<dbReference type="GO" id="GO:0042575">
    <property type="term" value="C:DNA polymerase complex"/>
    <property type="evidence" value="ECO:0007669"/>
    <property type="project" value="UniProtKB-ARBA"/>
</dbReference>
<organism evidence="6 7">
    <name type="scientific">Caenorhabditis japonica</name>
    <dbReference type="NCBI Taxonomy" id="281687"/>
    <lineage>
        <taxon>Eukaryota</taxon>
        <taxon>Metazoa</taxon>
        <taxon>Ecdysozoa</taxon>
        <taxon>Nematoda</taxon>
        <taxon>Chromadorea</taxon>
        <taxon>Rhabditida</taxon>
        <taxon>Rhabditina</taxon>
        <taxon>Rhabditomorpha</taxon>
        <taxon>Rhabditoidea</taxon>
        <taxon>Rhabditidae</taxon>
        <taxon>Peloderinae</taxon>
        <taxon>Caenorhabditis</taxon>
    </lineage>
</organism>
<proteinExistence type="predicted"/>
<evidence type="ECO:0000256" key="3">
    <source>
        <dbReference type="SAM" id="MobiDB-lite"/>
    </source>
</evidence>
<dbReference type="GO" id="GO:0003676">
    <property type="term" value="F:nucleic acid binding"/>
    <property type="evidence" value="ECO:0007669"/>
    <property type="project" value="InterPro"/>
</dbReference>
<dbReference type="InterPro" id="IPR050951">
    <property type="entry name" value="Retrovirus_Pol_polyprotein"/>
</dbReference>
<dbReference type="Pfam" id="PF00665">
    <property type="entry name" value="rve"/>
    <property type="match status" value="1"/>
</dbReference>
<dbReference type="InterPro" id="IPR012337">
    <property type="entry name" value="RNaseH-like_sf"/>
</dbReference>
<dbReference type="GO" id="GO:0016787">
    <property type="term" value="F:hydrolase activity"/>
    <property type="evidence" value="ECO:0007669"/>
    <property type="project" value="UniProtKB-KW"/>
</dbReference>
<dbReference type="AlphaFoldDB" id="A0A8R1HP63"/>
<feature type="compositionally biased region" description="Low complexity" evidence="3">
    <location>
        <begin position="1"/>
        <end position="20"/>
    </location>
</feature>
<reference evidence="7" key="1">
    <citation type="submission" date="2010-08" db="EMBL/GenBank/DDBJ databases">
        <authorList>
            <consortium name="Caenorhabditis japonica Sequencing Consortium"/>
            <person name="Wilson R.K."/>
        </authorList>
    </citation>
    <scope>NUCLEOTIDE SEQUENCE [LARGE SCALE GENOMIC DNA]</scope>
    <source>
        <strain evidence="7">DF5081</strain>
    </source>
</reference>
<dbReference type="CDD" id="cd09274">
    <property type="entry name" value="RNase_HI_RT_Ty3"/>
    <property type="match status" value="1"/>
</dbReference>
<protein>
    <recommendedName>
        <fullName evidence="1">RNA-directed DNA polymerase</fullName>
        <ecNumber evidence="1">2.7.7.49</ecNumber>
    </recommendedName>
</protein>
<dbReference type="InterPro" id="IPR043128">
    <property type="entry name" value="Rev_trsase/Diguanyl_cyclase"/>
</dbReference>
<dbReference type="PANTHER" id="PTHR37984">
    <property type="entry name" value="PROTEIN CBG26694"/>
    <property type="match status" value="1"/>
</dbReference>
<evidence type="ECO:0000313" key="6">
    <source>
        <dbReference type="EnsemblMetazoa" id="CJA03901.1"/>
    </source>
</evidence>
<evidence type="ECO:0000313" key="7">
    <source>
        <dbReference type="Proteomes" id="UP000005237"/>
    </source>
</evidence>
<dbReference type="GO" id="GO:0003964">
    <property type="term" value="F:RNA-directed DNA polymerase activity"/>
    <property type="evidence" value="ECO:0007669"/>
    <property type="project" value="UniProtKB-KW"/>
</dbReference>
<keyword evidence="2" id="KW-0511">Multifunctional enzyme</keyword>
<feature type="compositionally biased region" description="Polar residues" evidence="3">
    <location>
        <begin position="927"/>
        <end position="936"/>
    </location>
</feature>
<sequence>MSYLSCPSSCSTTPTPGSLSAEQSSRWETSRKGTPVQATTGTLNKKLTNHDMVVHQQSDLCDRLGLSITPTVFRSQNALLLVTNPTRTDITVPARATIANVGRVLTAPDGSLHCSDTASDEAFPNIATTDSRLQPLDPDFKIDFNSIQCKEEERRQLGQLCEDYADVLSRNPYDLGSSKTDPVHIYTTSEVPVKSRPYRVPVKYQAELEQHINALIRSERITESNTPWTSPIVLVKKKSGALRVCLDFRRLNDITIPDNFPLPRIDAILEKVGGARYFSSLDMANGYLQLRLDAESSYKCGFITETKVFAYTHLPFELKSAASYFQRALKTVLANMDRDVLVYIDDILIYSQDFGQHIATLRNVLDRFRQFNLKVSPKKCEFLKKAITFLGHTITESNYTPNEANVKSIAEMSTPKNLAEIRRRGATHPAQQEKRKVSVGNSSARSLDTLREALLDKPILAFPDYEKPFHLFCDASAVGLGAALMQAETEEEKHFKAIAYTSRTLADSETRHFRPYICLSNIILHSDHRPLSYLLSKHKVNDNLARWLIELQQYDIKIVHIDGKKNTVADYLSRIQGESQPKEAELEDIVSFPICMANTTYEHVPPTVLKISGMNSIDINEEQRKDPVLVSVRALIEKRPTPCIDLPSEWKHYLKFVKISTRGTLIINFPGTPGLAEDTTIVPEALRELVITGHHASLLGGGHFHWRPTMHKTQKKFFWPGMRTSIIQHCLRCQQFQLRRSKPPAQREQQLVVPTNYVFQRVGIDLTGPLPVTAQRNRYYMNAICWFTRYVISIPLPDTRADTCARALLNHVVLKYGAMSELISDGASGFTSTAFEHFCALLEIQHHTAIPHHSRGNGATERTFRTFHNSMAKYVNNKHNDWEDHLQAVAFAYNTASTRHWDSSEPRRHSIRAPQNTKKASEIPGLISSQDSPTRR</sequence>
<dbReference type="SUPFAM" id="SSF53098">
    <property type="entry name" value="Ribonuclease H-like"/>
    <property type="match status" value="1"/>
</dbReference>
<dbReference type="EC" id="2.7.7.49" evidence="1"/>
<dbReference type="Pfam" id="PF17921">
    <property type="entry name" value="Integrase_H2C2"/>
    <property type="match status" value="1"/>
</dbReference>
<dbReference type="GO" id="GO:0004519">
    <property type="term" value="F:endonuclease activity"/>
    <property type="evidence" value="ECO:0007669"/>
    <property type="project" value="UniProtKB-KW"/>
</dbReference>
<dbReference type="PROSITE" id="PS50994">
    <property type="entry name" value="INTEGRASE"/>
    <property type="match status" value="1"/>
</dbReference>
<dbReference type="EnsemblMetazoa" id="CJA03901.1">
    <property type="protein sequence ID" value="CJA03901.1"/>
    <property type="gene ID" value="WBGene00123105"/>
</dbReference>
<dbReference type="Pfam" id="PF00078">
    <property type="entry name" value="RVT_1"/>
    <property type="match status" value="1"/>
</dbReference>
<feature type="region of interest" description="Disordered" evidence="3">
    <location>
        <begin position="1"/>
        <end position="41"/>
    </location>
</feature>
<feature type="domain" description="Integrase catalytic" evidence="5">
    <location>
        <begin position="750"/>
        <end position="914"/>
    </location>
</feature>
<dbReference type="InterPro" id="IPR041588">
    <property type="entry name" value="Integrase_H2C2"/>
</dbReference>
<dbReference type="Proteomes" id="UP000005237">
    <property type="component" value="Unassembled WGS sequence"/>
</dbReference>
<dbReference type="InterPro" id="IPR041577">
    <property type="entry name" value="RT_RNaseH_2"/>
</dbReference>
<dbReference type="Gene3D" id="3.10.10.10">
    <property type="entry name" value="HIV Type 1 Reverse Transcriptase, subunit A, domain 1"/>
    <property type="match status" value="1"/>
</dbReference>
<dbReference type="GO" id="GO:0015074">
    <property type="term" value="P:DNA integration"/>
    <property type="evidence" value="ECO:0007669"/>
    <property type="project" value="InterPro"/>
</dbReference>
<dbReference type="InterPro" id="IPR001584">
    <property type="entry name" value="Integrase_cat-core"/>
</dbReference>
<dbReference type="InterPro" id="IPR043502">
    <property type="entry name" value="DNA/RNA_pol_sf"/>
</dbReference>
<evidence type="ECO:0000256" key="1">
    <source>
        <dbReference type="ARBA" id="ARBA00012493"/>
    </source>
</evidence>
<feature type="region of interest" description="Disordered" evidence="3">
    <location>
        <begin position="900"/>
        <end position="936"/>
    </location>
</feature>
<dbReference type="PANTHER" id="PTHR37984:SF5">
    <property type="entry name" value="PROTEIN NYNRIN-LIKE"/>
    <property type="match status" value="1"/>
</dbReference>
<keyword evidence="7" id="KW-1185">Reference proteome</keyword>
<reference evidence="6" key="2">
    <citation type="submission" date="2022-06" db="UniProtKB">
        <authorList>
            <consortium name="EnsemblMetazoa"/>
        </authorList>
    </citation>
    <scope>IDENTIFICATION</scope>
    <source>
        <strain evidence="6">DF5081</strain>
    </source>
</reference>
<dbReference type="Pfam" id="PF17919">
    <property type="entry name" value="RT_RNaseH_2"/>
    <property type="match status" value="1"/>
</dbReference>
<dbReference type="Gene3D" id="3.30.420.10">
    <property type="entry name" value="Ribonuclease H-like superfamily/Ribonuclease H"/>
    <property type="match status" value="1"/>
</dbReference>
<accession>A0A8R1HP63</accession>
<dbReference type="Gene3D" id="1.10.340.70">
    <property type="match status" value="1"/>
</dbReference>
<name>A0A8R1HP63_CAEJA</name>
<dbReference type="SUPFAM" id="SSF56672">
    <property type="entry name" value="DNA/RNA polymerases"/>
    <property type="match status" value="1"/>
</dbReference>
<evidence type="ECO:0000259" key="4">
    <source>
        <dbReference type="PROSITE" id="PS50878"/>
    </source>
</evidence>
<dbReference type="PROSITE" id="PS50878">
    <property type="entry name" value="RT_POL"/>
    <property type="match status" value="1"/>
</dbReference>
<evidence type="ECO:0000259" key="5">
    <source>
        <dbReference type="PROSITE" id="PS50994"/>
    </source>
</evidence>
<feature type="domain" description="Reverse transcriptase" evidence="4">
    <location>
        <begin position="216"/>
        <end position="394"/>
    </location>
</feature>
<dbReference type="Gene3D" id="3.30.70.270">
    <property type="match status" value="1"/>
</dbReference>
<dbReference type="CDD" id="cd01647">
    <property type="entry name" value="RT_LTR"/>
    <property type="match status" value="1"/>
</dbReference>
<dbReference type="InterPro" id="IPR000477">
    <property type="entry name" value="RT_dom"/>
</dbReference>
<dbReference type="InterPro" id="IPR036397">
    <property type="entry name" value="RNaseH_sf"/>
</dbReference>